<dbReference type="EMBL" id="BAABCS010000003">
    <property type="protein sequence ID" value="GAA4040438.1"/>
    <property type="molecule type" value="Genomic_DNA"/>
</dbReference>
<protein>
    <recommendedName>
        <fullName evidence="3">Lipoprotein</fullName>
    </recommendedName>
</protein>
<evidence type="ECO:0008006" key="3">
    <source>
        <dbReference type="Google" id="ProtNLM"/>
    </source>
</evidence>
<name>A0ABP7UCN7_9FLAO</name>
<keyword evidence="2" id="KW-1185">Reference proteome</keyword>
<dbReference type="Proteomes" id="UP001500426">
    <property type="component" value="Unassembled WGS sequence"/>
</dbReference>
<dbReference type="RefSeq" id="WP_345089132.1">
    <property type="nucleotide sequence ID" value="NZ_BAABCS010000003.1"/>
</dbReference>
<organism evidence="1 2">
    <name type="scientific">Flavobacterium chungnamense</name>
    <dbReference type="NCBI Taxonomy" id="706182"/>
    <lineage>
        <taxon>Bacteria</taxon>
        <taxon>Pseudomonadati</taxon>
        <taxon>Bacteroidota</taxon>
        <taxon>Flavobacteriia</taxon>
        <taxon>Flavobacteriales</taxon>
        <taxon>Flavobacteriaceae</taxon>
        <taxon>Flavobacterium</taxon>
    </lineage>
</organism>
<dbReference type="PROSITE" id="PS51257">
    <property type="entry name" value="PROKAR_LIPOPROTEIN"/>
    <property type="match status" value="1"/>
</dbReference>
<proteinExistence type="predicted"/>
<accession>A0ABP7UCN7</accession>
<evidence type="ECO:0000313" key="1">
    <source>
        <dbReference type="EMBL" id="GAA4040438.1"/>
    </source>
</evidence>
<comment type="caution">
    <text evidence="1">The sequence shown here is derived from an EMBL/GenBank/DDBJ whole genome shotgun (WGS) entry which is preliminary data.</text>
</comment>
<evidence type="ECO:0000313" key="2">
    <source>
        <dbReference type="Proteomes" id="UP001500426"/>
    </source>
</evidence>
<reference evidence="2" key="1">
    <citation type="journal article" date="2019" name="Int. J. Syst. Evol. Microbiol.">
        <title>The Global Catalogue of Microorganisms (GCM) 10K type strain sequencing project: providing services to taxonomists for standard genome sequencing and annotation.</title>
        <authorList>
            <consortium name="The Broad Institute Genomics Platform"/>
            <consortium name="The Broad Institute Genome Sequencing Center for Infectious Disease"/>
            <person name="Wu L."/>
            <person name="Ma J."/>
        </authorList>
    </citation>
    <scope>NUCLEOTIDE SEQUENCE [LARGE SCALE GENOMIC DNA]</scope>
    <source>
        <strain evidence="2">JCM 17068</strain>
    </source>
</reference>
<sequence length="162" mass="19051">MKKISCLLLLVLIISCKSKHPNLSKNETSEIIEVKSRFEKINLKEVNSQKLTRAYNLGKRLLETCNTSRFKVFSKEEATDKVIQNATIEKISKTCQKILMRNGKFIDLNLIEVTQDNETEDLFFRYKIEYEKKYFERELYVTINSEGKVSEMKTKELPKKPM</sequence>
<gene>
    <name evidence="1" type="ORF">GCM10022388_01200</name>
</gene>